<accession>A0A5C6PD82</accession>
<sequence>MWFRRLQSQSNASAVVQSEAEPRQVRGRWAEQTDPVIICSDCSPSGVREGDEEEDEEEEFHPQSLEELLVEEEEDKDEKQASGEHGSYVLYTASDDASIYSHRALGSRYNCNCVLRWVLVPWVQDLEQGCQVSFWLLGLLPSDGLLMLGNNSHEPQPDAIALYAWPDGTE</sequence>
<evidence type="ECO:0000313" key="3">
    <source>
        <dbReference type="Proteomes" id="UP000324091"/>
    </source>
</evidence>
<comment type="caution">
    <text evidence="2">The sequence shown here is derived from an EMBL/GenBank/DDBJ whole genome shotgun (WGS) entry which is preliminary data.</text>
</comment>
<dbReference type="Proteomes" id="UP000324091">
    <property type="component" value="Chromosome 12"/>
</dbReference>
<reference evidence="2 3" key="1">
    <citation type="submission" date="2019-04" db="EMBL/GenBank/DDBJ databases">
        <title>Chromosome genome assembly for Takifugu flavidus.</title>
        <authorList>
            <person name="Xiao S."/>
        </authorList>
    </citation>
    <scope>NUCLEOTIDE SEQUENCE [LARGE SCALE GENOMIC DNA]</scope>
    <source>
        <strain evidence="2">HTHZ2018</strain>
        <tissue evidence="2">Muscle</tissue>
    </source>
</reference>
<evidence type="ECO:0000313" key="2">
    <source>
        <dbReference type="EMBL" id="TWW77742.1"/>
    </source>
</evidence>
<feature type="compositionally biased region" description="Basic and acidic residues" evidence="1">
    <location>
        <begin position="20"/>
        <end position="31"/>
    </location>
</feature>
<feature type="compositionally biased region" description="Low complexity" evidence="1">
    <location>
        <begin position="7"/>
        <end position="19"/>
    </location>
</feature>
<dbReference type="AlphaFoldDB" id="A0A5C6PD82"/>
<keyword evidence="3" id="KW-1185">Reference proteome</keyword>
<name>A0A5C6PD82_9TELE</name>
<proteinExistence type="predicted"/>
<feature type="region of interest" description="Disordered" evidence="1">
    <location>
        <begin position="1"/>
        <end position="63"/>
    </location>
</feature>
<organism evidence="2 3">
    <name type="scientific">Takifugu flavidus</name>
    <name type="common">sansaifugu</name>
    <dbReference type="NCBI Taxonomy" id="433684"/>
    <lineage>
        <taxon>Eukaryota</taxon>
        <taxon>Metazoa</taxon>
        <taxon>Chordata</taxon>
        <taxon>Craniata</taxon>
        <taxon>Vertebrata</taxon>
        <taxon>Euteleostomi</taxon>
        <taxon>Actinopterygii</taxon>
        <taxon>Neopterygii</taxon>
        <taxon>Teleostei</taxon>
        <taxon>Neoteleostei</taxon>
        <taxon>Acanthomorphata</taxon>
        <taxon>Eupercaria</taxon>
        <taxon>Tetraodontiformes</taxon>
        <taxon>Tetradontoidea</taxon>
        <taxon>Tetraodontidae</taxon>
        <taxon>Takifugu</taxon>
    </lineage>
</organism>
<protein>
    <submittedName>
        <fullName evidence="2">Uncharacterized protein</fullName>
    </submittedName>
</protein>
<dbReference type="EMBL" id="RHFK02000004">
    <property type="protein sequence ID" value="TWW77742.1"/>
    <property type="molecule type" value="Genomic_DNA"/>
</dbReference>
<feature type="compositionally biased region" description="Acidic residues" evidence="1">
    <location>
        <begin position="50"/>
        <end position="59"/>
    </location>
</feature>
<gene>
    <name evidence="2" type="ORF">D4764_12G0011320</name>
</gene>
<evidence type="ECO:0000256" key="1">
    <source>
        <dbReference type="SAM" id="MobiDB-lite"/>
    </source>
</evidence>